<evidence type="ECO:0000313" key="2">
    <source>
        <dbReference type="EMBL" id="EAU65142.1"/>
    </source>
</evidence>
<proteinExistence type="predicted"/>
<comment type="caution">
    <text evidence="2">The sequence shown here is derived from an EMBL/GenBank/DDBJ whole genome shotgun (WGS) entry which is preliminary data.</text>
</comment>
<feature type="compositionally biased region" description="Basic and acidic residues" evidence="1">
    <location>
        <begin position="239"/>
        <end position="253"/>
    </location>
</feature>
<evidence type="ECO:0000256" key="1">
    <source>
        <dbReference type="SAM" id="MobiDB-lite"/>
    </source>
</evidence>
<feature type="region of interest" description="Disordered" evidence="1">
    <location>
        <begin position="589"/>
        <end position="616"/>
    </location>
</feature>
<name>Q08XD6_STIAD</name>
<gene>
    <name evidence="2" type="ORF">STIAU_6769</name>
</gene>
<organism evidence="2 3">
    <name type="scientific">Stigmatella aurantiaca (strain DW4/3-1)</name>
    <dbReference type="NCBI Taxonomy" id="378806"/>
    <lineage>
        <taxon>Bacteria</taxon>
        <taxon>Pseudomonadati</taxon>
        <taxon>Myxococcota</taxon>
        <taxon>Myxococcia</taxon>
        <taxon>Myxococcales</taxon>
        <taxon>Cystobacterineae</taxon>
        <taxon>Archangiaceae</taxon>
        <taxon>Stigmatella</taxon>
    </lineage>
</organism>
<reference evidence="2 3" key="1">
    <citation type="submission" date="2006-04" db="EMBL/GenBank/DDBJ databases">
        <authorList>
            <person name="Nierman W.C."/>
        </authorList>
    </citation>
    <scope>NUCLEOTIDE SEQUENCE [LARGE SCALE GENOMIC DNA]</scope>
    <source>
        <strain evidence="2 3">DW4/3-1</strain>
    </source>
</reference>
<dbReference type="Proteomes" id="UP000032702">
    <property type="component" value="Unassembled WGS sequence"/>
</dbReference>
<feature type="compositionally biased region" description="Low complexity" evidence="1">
    <location>
        <begin position="345"/>
        <end position="362"/>
    </location>
</feature>
<protein>
    <submittedName>
        <fullName evidence="2">Uncharacterized protein</fullName>
    </submittedName>
</protein>
<dbReference type="AlphaFoldDB" id="Q08XD6"/>
<feature type="compositionally biased region" description="Low complexity" evidence="1">
    <location>
        <begin position="313"/>
        <end position="328"/>
    </location>
</feature>
<feature type="region of interest" description="Disordered" evidence="1">
    <location>
        <begin position="300"/>
        <end position="362"/>
    </location>
</feature>
<evidence type="ECO:0000313" key="3">
    <source>
        <dbReference type="Proteomes" id="UP000032702"/>
    </source>
</evidence>
<sequence length="616" mass="64884">MPVGAAFATGAPLARAGCLGRGTACLASQRLRLVQRFLNRLVRFLQRGARGGPPDALAREPRLVDLDVAGQDDNLGLLNLLRRQLVLRAHRALGLHPDGMAQPACGLGEGLGRHEGVGDACRAGGHGHDLLSGGSRGLGGRSGGGAAFAGRHGERLRLTLGAGQKGLGIGERLGDRPLVDALAGEPREIDVRAHRGDDEVRGAHLRRIGEREWLELAVHFHPRCPTAPLGGALQGPGRQEGRGHTAGAGRDDEDVHPCISPLLGFRTRVWVWSESKSAALGSPTPTWRTDSAARAVAKRRVRSLGQPDRRPCSVPASSVSPAPTVLSTATRGGVASRALPRWAQSTPSEPAETSTSSMPSALSRSAAWRRASGVSSGWPAHPASSFSLGLMPVGRAARPEVSAGPLVSSQTETPRSRIAVMRLASWAGVTLGGRLPEMTTASCPERRVPTRAFSASSACPGIRRPGPFRSVTRPPASETFALMRVSPGTRMKASLIPHSEKAFTNACSLSAPSRPETVTSCPSFARTRATLMPLPAASSRVLSVRLTSPSWSAPRRIARSRAGFRVSVRMRAIRQPPGLRAPRRRWIGAAPARPAPGPVSGSVRESGPSPWARCGC</sequence>
<dbReference type="EMBL" id="AAMD01000092">
    <property type="protein sequence ID" value="EAU65142.1"/>
    <property type="molecule type" value="Genomic_DNA"/>
</dbReference>
<feature type="region of interest" description="Disordered" evidence="1">
    <location>
        <begin position="227"/>
        <end position="253"/>
    </location>
</feature>
<accession>Q08XD6</accession>